<evidence type="ECO:0000256" key="2">
    <source>
        <dbReference type="PROSITE-ProRule" id="PRU01002"/>
    </source>
</evidence>
<dbReference type="EMBL" id="JADFTS010000002">
    <property type="protein sequence ID" value="KAF9620003.1"/>
    <property type="molecule type" value="Genomic_DNA"/>
</dbReference>
<dbReference type="InterPro" id="IPR014977">
    <property type="entry name" value="WRC_dom"/>
</dbReference>
<dbReference type="PANTHER" id="PTHR31602:SF8">
    <property type="entry name" value="GROWTH-REGULATING FACTOR 5"/>
    <property type="match status" value="1"/>
</dbReference>
<dbReference type="OrthoDB" id="1962841at2759"/>
<accession>A0A835M549</accession>
<proteinExistence type="inferred from homology"/>
<comment type="domain">
    <text evidence="3">The QLQ domain and WRC domain may be involved in protein-protein interaction and DNA-binding, respectively.</text>
</comment>
<dbReference type="Proteomes" id="UP000631114">
    <property type="component" value="Unassembled WGS sequence"/>
</dbReference>
<dbReference type="PROSITE" id="PS51667">
    <property type="entry name" value="WRC"/>
    <property type="match status" value="3"/>
</dbReference>
<comment type="caution">
    <text evidence="2">Lacks conserved residue(s) required for the propagation of feature annotation.</text>
</comment>
<feature type="compositionally biased region" description="Basic and acidic residues" evidence="4">
    <location>
        <begin position="220"/>
        <end position="229"/>
    </location>
</feature>
<dbReference type="GO" id="GO:0005634">
    <property type="term" value="C:nucleus"/>
    <property type="evidence" value="ECO:0007669"/>
    <property type="project" value="UniProtKB-SubCell"/>
</dbReference>
<gene>
    <name evidence="6" type="ORF">IFM89_010619</name>
</gene>
<dbReference type="InterPro" id="IPR031137">
    <property type="entry name" value="GRF"/>
</dbReference>
<evidence type="ECO:0000313" key="6">
    <source>
        <dbReference type="EMBL" id="KAF9620003.1"/>
    </source>
</evidence>
<comment type="caution">
    <text evidence="6">The sequence shown here is derived from an EMBL/GenBank/DDBJ whole genome shotgun (WGS) entry which is preliminary data.</text>
</comment>
<dbReference type="GO" id="GO:0006351">
    <property type="term" value="P:DNA-templated transcription"/>
    <property type="evidence" value="ECO:0007669"/>
    <property type="project" value="UniProtKB-UniRule"/>
</dbReference>
<reference evidence="6 7" key="1">
    <citation type="submission" date="2020-10" db="EMBL/GenBank/DDBJ databases">
        <title>The Coptis chinensis genome and diversification of protoberbering-type alkaloids.</title>
        <authorList>
            <person name="Wang B."/>
            <person name="Shu S."/>
            <person name="Song C."/>
            <person name="Liu Y."/>
        </authorList>
    </citation>
    <scope>NUCLEOTIDE SEQUENCE [LARGE SCALE GENOMIC DNA]</scope>
    <source>
        <strain evidence="6">HL-2020</strain>
        <tissue evidence="6">Leaf</tissue>
    </source>
</reference>
<comment type="subcellular location">
    <subcellularLocation>
        <location evidence="3">Nucleus</location>
    </subcellularLocation>
</comment>
<feature type="compositionally biased region" description="Polar residues" evidence="4">
    <location>
        <begin position="323"/>
        <end position="346"/>
    </location>
</feature>
<protein>
    <recommendedName>
        <fullName evidence="3">Growth-regulating factor</fullName>
    </recommendedName>
</protein>
<feature type="domain" description="WRC" evidence="5">
    <location>
        <begin position="159"/>
        <end position="203"/>
    </location>
</feature>
<evidence type="ECO:0000256" key="4">
    <source>
        <dbReference type="SAM" id="MobiDB-lite"/>
    </source>
</evidence>
<keyword evidence="3" id="KW-0804">Transcription</keyword>
<feature type="domain" description="WRC" evidence="5">
    <location>
        <begin position="56"/>
        <end position="101"/>
    </location>
</feature>
<dbReference type="GO" id="GO:0005524">
    <property type="term" value="F:ATP binding"/>
    <property type="evidence" value="ECO:0007669"/>
    <property type="project" value="UniProtKB-UniRule"/>
</dbReference>
<comment type="function">
    <text evidence="3">Transcription activator.</text>
</comment>
<feature type="region of interest" description="Disordered" evidence="4">
    <location>
        <begin position="313"/>
        <end position="346"/>
    </location>
</feature>
<evidence type="ECO:0000259" key="5">
    <source>
        <dbReference type="PROSITE" id="PS51667"/>
    </source>
</evidence>
<organism evidence="6 7">
    <name type="scientific">Coptis chinensis</name>
    <dbReference type="NCBI Taxonomy" id="261450"/>
    <lineage>
        <taxon>Eukaryota</taxon>
        <taxon>Viridiplantae</taxon>
        <taxon>Streptophyta</taxon>
        <taxon>Embryophyta</taxon>
        <taxon>Tracheophyta</taxon>
        <taxon>Spermatophyta</taxon>
        <taxon>Magnoliopsida</taxon>
        <taxon>Ranunculales</taxon>
        <taxon>Ranunculaceae</taxon>
        <taxon>Coptidoideae</taxon>
        <taxon>Coptis</taxon>
    </lineage>
</organism>
<dbReference type="PANTHER" id="PTHR31602">
    <property type="entry name" value="GROWTH-REGULATING FACTOR 5"/>
    <property type="match status" value="1"/>
</dbReference>
<feature type="region of interest" description="Disordered" evidence="4">
    <location>
        <begin position="193"/>
        <end position="232"/>
    </location>
</feature>
<feature type="domain" description="WRC" evidence="5">
    <location>
        <begin position="108"/>
        <end position="151"/>
    </location>
</feature>
<evidence type="ECO:0000313" key="7">
    <source>
        <dbReference type="Proteomes" id="UP000631114"/>
    </source>
</evidence>
<dbReference type="Pfam" id="PF08879">
    <property type="entry name" value="WRC"/>
    <property type="match status" value="2"/>
</dbReference>
<keyword evidence="1 3" id="KW-0539">Nucleus</keyword>
<feature type="region of interest" description="Disordered" evidence="4">
    <location>
        <begin position="244"/>
        <end position="264"/>
    </location>
</feature>
<evidence type="ECO:0000256" key="3">
    <source>
        <dbReference type="RuleBase" id="RU367127"/>
    </source>
</evidence>
<keyword evidence="7" id="KW-1185">Reference proteome</keyword>
<dbReference type="GO" id="GO:0032502">
    <property type="term" value="P:developmental process"/>
    <property type="evidence" value="ECO:0007669"/>
    <property type="project" value="InterPro"/>
</dbReference>
<evidence type="ECO:0000256" key="1">
    <source>
        <dbReference type="ARBA" id="ARBA00023242"/>
    </source>
</evidence>
<comment type="similarity">
    <text evidence="3">Belongs to the GRF family.</text>
</comment>
<keyword evidence="3" id="KW-0805">Transcription regulation</keyword>
<name>A0A835M549_9MAGN</name>
<sequence length="586" mass="66168">MFSSPSFDDFIFSYVQGETPAVHSPPHSLEILEKHELEHSICKGFSSEQSLVANGKEKDYQRCRRDGKRWRCSQMVSPGNQFCEKHQLYVVARNERRRKGPPRGQSFSVDDPRCRRTGKGWRCHEMASLGKRYCDKHELDRGIYNAKRRKGPPRGQAFAVDDSQCRRTGKGWRCSETILPGKLYCVNHQLERTAHNERRRKRQREEDSLVASDHLTGLKRTKENDKDMETDQELPVKVRNTLSRDVALESSNQKKNAKKLTPKRGTMILSPCKKLHNGEASEGCCSPVRYPDINVHTRNVTESETLTYISPEGEEALKKKNDNSQNLTGEYSSASEELSNHPTPSFSGVSALSNIKEGERWGSSKNQLQGLEKNLAFHYPPHIIRSSVDKEEVGKDTAITLERTGWESQELLSPASAEDPILEASCKEITDITQTEHLSKQSCNIIEDVQTSSVLLEESFPTMMDIRISPDNLLASRSNMDITSREASMKCHEVQNPLCVAKGSKSVEAHIDPADQSNKPIADGISDRVNVLLESVIEINKTWQMVEMERQNKVSVIAAVGKSLHEIQEEILGAEREFNRVAAAPW</sequence>
<keyword evidence="3" id="KW-0010">Activator</keyword>
<dbReference type="AlphaFoldDB" id="A0A835M549"/>